<keyword evidence="2" id="KW-1185">Reference proteome</keyword>
<evidence type="ECO:0000313" key="2">
    <source>
        <dbReference type="Proteomes" id="UP000012174"/>
    </source>
</evidence>
<reference evidence="2" key="1">
    <citation type="journal article" date="2013" name="Genome Announc.">
        <title>Draft genome sequence of the grapevine dieback fungus Eutypa lata UCR-EL1.</title>
        <authorList>
            <person name="Blanco-Ulate B."/>
            <person name="Rolshausen P.E."/>
            <person name="Cantu D."/>
        </authorList>
    </citation>
    <scope>NUCLEOTIDE SEQUENCE [LARGE SCALE GENOMIC DNA]</scope>
    <source>
        <strain evidence="2">UCR-EL1</strain>
    </source>
</reference>
<dbReference type="KEGG" id="ela:UCREL1_7838"/>
<sequence length="180" mass="20732">MTSTPLEISNVEEDEMAGSLNLTIPPPPEFLEQISLRVINEFLELNGEDEVKELLASDELQAAFGVYRDSYLRSHPRAPLPHPRGICNFFSLRKYFEDDPASFFEGLVEDYPDHADTRGAEFVWRALQFLVSDDCMAKFTDIADLDTWEPKKAYHLVVVILCVLQAMWQDQYRQSLRDRG</sequence>
<accession>M7SG08</accession>
<proteinExistence type="predicted"/>
<gene>
    <name evidence="1" type="ORF">UCREL1_7838</name>
</gene>
<dbReference type="EMBL" id="KB706915">
    <property type="protein sequence ID" value="EMR65189.1"/>
    <property type="molecule type" value="Genomic_DNA"/>
</dbReference>
<dbReference type="HOGENOM" id="CLU_1496202_0_0_1"/>
<protein>
    <submittedName>
        <fullName evidence="1">Uncharacterized protein</fullName>
    </submittedName>
</protein>
<dbReference type="Proteomes" id="UP000012174">
    <property type="component" value="Unassembled WGS sequence"/>
</dbReference>
<evidence type="ECO:0000313" key="1">
    <source>
        <dbReference type="EMBL" id="EMR65189.1"/>
    </source>
</evidence>
<dbReference type="AlphaFoldDB" id="M7SG08"/>
<name>M7SG08_EUTLA</name>
<organism evidence="1 2">
    <name type="scientific">Eutypa lata (strain UCR-EL1)</name>
    <name type="common">Grapevine dieback disease fungus</name>
    <name type="synonym">Eutypa armeniacae</name>
    <dbReference type="NCBI Taxonomy" id="1287681"/>
    <lineage>
        <taxon>Eukaryota</taxon>
        <taxon>Fungi</taxon>
        <taxon>Dikarya</taxon>
        <taxon>Ascomycota</taxon>
        <taxon>Pezizomycotina</taxon>
        <taxon>Sordariomycetes</taxon>
        <taxon>Xylariomycetidae</taxon>
        <taxon>Xylariales</taxon>
        <taxon>Diatrypaceae</taxon>
        <taxon>Eutypa</taxon>
    </lineage>
</organism>